<dbReference type="PATRIC" id="fig|1434119.4.peg.2272"/>
<evidence type="ECO:0000256" key="3">
    <source>
        <dbReference type="ARBA" id="ARBA00022741"/>
    </source>
</evidence>
<dbReference type="Pfam" id="PF00733">
    <property type="entry name" value="Asn_synthase"/>
    <property type="match status" value="2"/>
</dbReference>
<organism evidence="12 13">
    <name type="scientific">Methanosarcina siciliae HI350</name>
    <dbReference type="NCBI Taxonomy" id="1434119"/>
    <lineage>
        <taxon>Archaea</taxon>
        <taxon>Methanobacteriati</taxon>
        <taxon>Methanobacteriota</taxon>
        <taxon>Stenosarchaea group</taxon>
        <taxon>Methanomicrobia</taxon>
        <taxon>Methanosarcinales</taxon>
        <taxon>Methanosarcinaceae</taxon>
        <taxon>Methanosarcina</taxon>
    </lineage>
</organism>
<dbReference type="InterPro" id="IPR006426">
    <property type="entry name" value="Asn_synth_AEB"/>
</dbReference>
<gene>
    <name evidence="12" type="ORF">MSSIH_1776</name>
</gene>
<dbReference type="HOGENOM" id="CLU_014658_4_0_2"/>
<dbReference type="PANTHER" id="PTHR11772">
    <property type="entry name" value="ASPARAGINE SYNTHETASE"/>
    <property type="match status" value="1"/>
</dbReference>
<dbReference type="RefSeq" id="WP_148705305.1">
    <property type="nucleotide sequence ID" value="NZ_CP009507.1"/>
</dbReference>
<evidence type="ECO:0000259" key="11">
    <source>
        <dbReference type="PROSITE" id="PS51278"/>
    </source>
</evidence>
<evidence type="ECO:0000256" key="10">
    <source>
        <dbReference type="PIRSR" id="PIRSR001589-2"/>
    </source>
</evidence>
<evidence type="ECO:0000256" key="5">
    <source>
        <dbReference type="ARBA" id="ARBA00022888"/>
    </source>
</evidence>
<feature type="active site" description="For GATase activity" evidence="9">
    <location>
        <position position="2"/>
    </location>
</feature>
<dbReference type="CDD" id="cd01991">
    <property type="entry name" value="Asn_synthase_B_C"/>
    <property type="match status" value="1"/>
</dbReference>
<dbReference type="SUPFAM" id="SSF56235">
    <property type="entry name" value="N-terminal nucleophile aminohydrolases (Ntn hydrolases)"/>
    <property type="match status" value="1"/>
</dbReference>
<keyword evidence="3 8" id="KW-0547">Nucleotide-binding</keyword>
<dbReference type="PANTHER" id="PTHR11772:SF2">
    <property type="entry name" value="ASPARAGINE SYNTHETASE [GLUTAMINE-HYDROLYZING]"/>
    <property type="match status" value="1"/>
</dbReference>
<dbReference type="GO" id="GO:0005829">
    <property type="term" value="C:cytosol"/>
    <property type="evidence" value="ECO:0007669"/>
    <property type="project" value="TreeGrafter"/>
</dbReference>
<dbReference type="PROSITE" id="PS51278">
    <property type="entry name" value="GATASE_TYPE_2"/>
    <property type="match status" value="1"/>
</dbReference>
<accession>A0A0E3LAR2</accession>
<dbReference type="InterPro" id="IPR017932">
    <property type="entry name" value="GATase_2_dom"/>
</dbReference>
<dbReference type="InterPro" id="IPR029055">
    <property type="entry name" value="Ntn_hydrolases_N"/>
</dbReference>
<evidence type="ECO:0000256" key="6">
    <source>
        <dbReference type="ARBA" id="ARBA00029440"/>
    </source>
</evidence>
<evidence type="ECO:0000256" key="4">
    <source>
        <dbReference type="ARBA" id="ARBA00022840"/>
    </source>
</evidence>
<dbReference type="GO" id="GO:0004066">
    <property type="term" value="F:asparagine synthase (glutamine-hydrolyzing) activity"/>
    <property type="evidence" value="ECO:0007669"/>
    <property type="project" value="UniProtKB-EC"/>
</dbReference>
<proteinExistence type="predicted"/>
<evidence type="ECO:0000256" key="7">
    <source>
        <dbReference type="ARBA" id="ARBA00048741"/>
    </source>
</evidence>
<evidence type="ECO:0000313" key="13">
    <source>
        <dbReference type="Proteomes" id="UP000033092"/>
    </source>
</evidence>
<keyword evidence="5 9" id="KW-0061">Asparagine biosynthesis</keyword>
<dbReference type="InterPro" id="IPR050795">
    <property type="entry name" value="Asn_Synthetase"/>
</dbReference>
<name>A0A0E3LAR2_9EURY</name>
<comment type="pathway">
    <text evidence="6">Amino-acid biosynthesis.</text>
</comment>
<dbReference type="Proteomes" id="UP000033092">
    <property type="component" value="Chromosome"/>
</dbReference>
<evidence type="ECO:0000256" key="1">
    <source>
        <dbReference type="ARBA" id="ARBA00022598"/>
    </source>
</evidence>
<keyword evidence="2 9" id="KW-0028">Amino-acid biosynthesis</keyword>
<dbReference type="EMBL" id="CP009507">
    <property type="protein sequence ID" value="AKB32466.1"/>
    <property type="molecule type" value="Genomic_DNA"/>
</dbReference>
<dbReference type="EC" id="6.3.5.4" evidence="8"/>
<dbReference type="GeneID" id="41605817"/>
<dbReference type="KEGG" id="msz:MSSIH_1776"/>
<dbReference type="InterPro" id="IPR014729">
    <property type="entry name" value="Rossmann-like_a/b/a_fold"/>
</dbReference>
<dbReference type="PIRSF" id="PIRSF001589">
    <property type="entry name" value="Asn_synthetase_glu-h"/>
    <property type="match status" value="1"/>
</dbReference>
<dbReference type="SUPFAM" id="SSF52402">
    <property type="entry name" value="Adenine nucleotide alpha hydrolases-like"/>
    <property type="match status" value="1"/>
</dbReference>
<sequence length="507" mass="55497">MCGIAGVFGTPYSNTEVKKMLAALGHRGPDACGIHTAGELSIGNALLKITGDMPQPLTGKGALVLNGEIFNFRELAAEKEIKTDSDTELLFSLIEKGVKEGSTPMDSVGSALSKVNGDYALAYACGGELVLARDPSGVKPLFYCSGKEEEKTEIAFASEKKALAFIGRKAKPFPQGVILGFNTENGEITEKIPEGYLKIKSPEERIYEEQEALSQLKKALEKAVELRLTPTAGIAFSGGIDSTYLAALAKRIDPGVSLYAVGLPDSHDIAQAERAAEAIGMKKNLEVHLLSPEEIEAAVPQVIYATESTDPMKIAIGLPLYIVAKTAREDGKRVLLTGQGADELFGGYRRHEEFLEKGAEVLDRAIYSDLASISKINLERDDMVTMASSVELRVPFLDKEVIRIGLAISPELKVLKKKGYYEDGFHEDSYYEDGFYERKYILRKAAEGLIPPEILWKEKKAMQYGTGVQKVLYRLARDSGFSKKQGSHIEKYLMQIASEKGFDFVNK</sequence>
<evidence type="ECO:0000256" key="8">
    <source>
        <dbReference type="PIRNR" id="PIRNR001589"/>
    </source>
</evidence>
<keyword evidence="1 12" id="KW-0436">Ligase</keyword>
<dbReference type="Pfam" id="PF13537">
    <property type="entry name" value="GATase_7"/>
    <property type="match status" value="1"/>
</dbReference>
<dbReference type="GO" id="GO:0005524">
    <property type="term" value="F:ATP binding"/>
    <property type="evidence" value="ECO:0007669"/>
    <property type="project" value="UniProtKB-KW"/>
</dbReference>
<dbReference type="InterPro" id="IPR001962">
    <property type="entry name" value="Asn_synthase"/>
</dbReference>
<dbReference type="Gene3D" id="3.40.50.620">
    <property type="entry name" value="HUPs"/>
    <property type="match status" value="1"/>
</dbReference>
<evidence type="ECO:0000256" key="9">
    <source>
        <dbReference type="PIRSR" id="PIRSR001589-1"/>
    </source>
</evidence>
<evidence type="ECO:0000256" key="2">
    <source>
        <dbReference type="ARBA" id="ARBA00022605"/>
    </source>
</evidence>
<feature type="binding site" evidence="10">
    <location>
        <position position="261"/>
    </location>
    <ligand>
        <name>ATP</name>
        <dbReference type="ChEBI" id="CHEBI:30616"/>
    </ligand>
</feature>
<protein>
    <recommendedName>
        <fullName evidence="8">Putative asparagine synthetase [glutamine-hydrolyzing]</fullName>
        <ecNumber evidence="8">6.3.5.4</ecNumber>
    </recommendedName>
</protein>
<keyword evidence="4 8" id="KW-0067">ATP-binding</keyword>
<dbReference type="Gene3D" id="3.60.20.10">
    <property type="entry name" value="Glutamine Phosphoribosylpyrophosphate, subunit 1, domain 1"/>
    <property type="match status" value="1"/>
</dbReference>
<keyword evidence="9" id="KW-0315">Glutamine amidotransferase</keyword>
<feature type="binding site" evidence="10">
    <location>
        <position position="86"/>
    </location>
    <ligand>
        <name>L-glutamine</name>
        <dbReference type="ChEBI" id="CHEBI:58359"/>
    </ligand>
</feature>
<dbReference type="GO" id="GO:0006529">
    <property type="term" value="P:asparagine biosynthetic process"/>
    <property type="evidence" value="ECO:0007669"/>
    <property type="project" value="UniProtKB-KW"/>
</dbReference>
<feature type="domain" description="Glutamine amidotransferase type-2" evidence="11">
    <location>
        <begin position="2"/>
        <end position="184"/>
    </location>
</feature>
<evidence type="ECO:0000313" key="12">
    <source>
        <dbReference type="EMBL" id="AKB32466.1"/>
    </source>
</evidence>
<dbReference type="FunFam" id="3.40.50.620:FF:000263">
    <property type="entry name" value="Asparagine synthetase"/>
    <property type="match status" value="1"/>
</dbReference>
<comment type="catalytic activity">
    <reaction evidence="7 8">
        <text>L-aspartate + L-glutamine + ATP + H2O = L-asparagine + L-glutamate + AMP + diphosphate + H(+)</text>
        <dbReference type="Rhea" id="RHEA:12228"/>
        <dbReference type="ChEBI" id="CHEBI:15377"/>
        <dbReference type="ChEBI" id="CHEBI:15378"/>
        <dbReference type="ChEBI" id="CHEBI:29985"/>
        <dbReference type="ChEBI" id="CHEBI:29991"/>
        <dbReference type="ChEBI" id="CHEBI:30616"/>
        <dbReference type="ChEBI" id="CHEBI:33019"/>
        <dbReference type="ChEBI" id="CHEBI:58048"/>
        <dbReference type="ChEBI" id="CHEBI:58359"/>
        <dbReference type="ChEBI" id="CHEBI:456215"/>
        <dbReference type="EC" id="6.3.5.4"/>
    </reaction>
</comment>
<dbReference type="AlphaFoldDB" id="A0A0E3LAR2"/>
<reference evidence="12 13" key="1">
    <citation type="submission" date="2014-07" db="EMBL/GenBank/DDBJ databases">
        <title>Methanogenic archaea and the global carbon cycle.</title>
        <authorList>
            <person name="Henriksen J.R."/>
            <person name="Luke J."/>
            <person name="Reinhart S."/>
            <person name="Benedict M.N."/>
            <person name="Youngblut N.D."/>
            <person name="Metcalf M.E."/>
            <person name="Whitaker R.J."/>
            <person name="Metcalf W.W."/>
        </authorList>
    </citation>
    <scope>NUCLEOTIDE SEQUENCE [LARGE SCALE GENOMIC DNA]</scope>
    <source>
        <strain evidence="12 13">HI350</strain>
    </source>
</reference>